<sequence length="228" mass="26105">MITISLSLLCTVVFRRFLDSYSGRIPKVIPTSNCNVTSTMVILSGALYYLYSHLRKGTLVRIGTKNHLNLHKISSSQCGIQKRKSQKNVGWFFRNAHSCKSRCTEALYRVAKQSYDSLLKATKSKDDNVSNSTCCIKEATSQPSCNAIYDHQDYRVKEQVDRSVQNIISADQMKADGKKIKRISFKLDEDEIKRIPSLPKLKRNKKVRQKSVKITRKTRSGRIYSIYL</sequence>
<protein>
    <submittedName>
        <fullName evidence="1">Uncharacterized protein</fullName>
    </submittedName>
</protein>
<accession>A0A9P0FM21</accession>
<organism evidence="1 2">
    <name type="scientific">Brassicogethes aeneus</name>
    <name type="common">Rape pollen beetle</name>
    <name type="synonym">Meligethes aeneus</name>
    <dbReference type="NCBI Taxonomy" id="1431903"/>
    <lineage>
        <taxon>Eukaryota</taxon>
        <taxon>Metazoa</taxon>
        <taxon>Ecdysozoa</taxon>
        <taxon>Arthropoda</taxon>
        <taxon>Hexapoda</taxon>
        <taxon>Insecta</taxon>
        <taxon>Pterygota</taxon>
        <taxon>Neoptera</taxon>
        <taxon>Endopterygota</taxon>
        <taxon>Coleoptera</taxon>
        <taxon>Polyphaga</taxon>
        <taxon>Cucujiformia</taxon>
        <taxon>Nitidulidae</taxon>
        <taxon>Meligethinae</taxon>
        <taxon>Brassicogethes</taxon>
    </lineage>
</organism>
<dbReference type="AlphaFoldDB" id="A0A9P0FM21"/>
<reference evidence="1" key="1">
    <citation type="submission" date="2021-12" db="EMBL/GenBank/DDBJ databases">
        <authorList>
            <person name="King R."/>
        </authorList>
    </citation>
    <scope>NUCLEOTIDE SEQUENCE</scope>
</reference>
<dbReference type="EMBL" id="OV121138">
    <property type="protein sequence ID" value="CAH0560237.1"/>
    <property type="molecule type" value="Genomic_DNA"/>
</dbReference>
<evidence type="ECO:0000313" key="2">
    <source>
        <dbReference type="Proteomes" id="UP001154078"/>
    </source>
</evidence>
<dbReference type="OrthoDB" id="6759261at2759"/>
<gene>
    <name evidence="1" type="ORF">MELIAE_LOCUS10022</name>
</gene>
<proteinExistence type="predicted"/>
<keyword evidence="2" id="KW-1185">Reference proteome</keyword>
<dbReference type="Proteomes" id="UP001154078">
    <property type="component" value="Chromosome 7"/>
</dbReference>
<evidence type="ECO:0000313" key="1">
    <source>
        <dbReference type="EMBL" id="CAH0560237.1"/>
    </source>
</evidence>
<name>A0A9P0FM21_BRAAE</name>